<gene>
    <name evidence="2" type="ORF">EVOR1521_LOCUS1637</name>
</gene>
<feature type="chain" id="PRO_5041408750" description="AAA+ ATPase domain-containing protein" evidence="1">
    <location>
        <begin position="24"/>
        <end position="555"/>
    </location>
</feature>
<organism evidence="2 3">
    <name type="scientific">Effrenium voratum</name>
    <dbReference type="NCBI Taxonomy" id="2562239"/>
    <lineage>
        <taxon>Eukaryota</taxon>
        <taxon>Sar</taxon>
        <taxon>Alveolata</taxon>
        <taxon>Dinophyceae</taxon>
        <taxon>Suessiales</taxon>
        <taxon>Symbiodiniaceae</taxon>
        <taxon>Effrenium</taxon>
    </lineage>
</organism>
<sequence length="555" mass="61275">MTRLHRKPWLLALPILAVYLASGACFIQSLKHGKYSSIRLRCTGEEVQGRPTISPPYQFYRLACEAAKEAGLEVEQYICNVGEAADKFTKSNEVVDRDAFVAAIKDAMFSQAFTLVLGGKNLGKTLVLKGATCAAENEVQANLTIIDIDMREDPNKPLFSAIFDRIDKKTPSFRKLLKKFAPKLASDFIQFLSRRKTTKTSDLVEQLLSPKVTLRGIISTLLEKQGNRTCLMVDEANLALPGLLDSDRAEATRALQFLVMLTKQEQLASVVLISSELAYPYRLQACGMNLQDVQKIVIANEVPKGEMLSLMVKRWNMSEDLAEQFFAYCGGNIDLCCRGVKNLHELEEDFDPFALIDCPGLPSCAADPDAKKHLRNLVKQGWSPVYDVEMDGAAKLIAGKNVGGIIPRRAIAFDRPKGIWDGKHEYALVPSGTLMRWKIAKELERVDSMGAGSATSQPSAVVWVCQLRSIGSGGFQPAGDAFPIDPVPQNIAYLKKAMKQENPNTVSCDAYQIDIYRRAQDGRWVKETRMSASLRKTNEADCYGFMLPAGAAGAT</sequence>
<proteinExistence type="predicted"/>
<evidence type="ECO:0000256" key="1">
    <source>
        <dbReference type="SAM" id="SignalP"/>
    </source>
</evidence>
<keyword evidence="3" id="KW-1185">Reference proteome</keyword>
<name>A0AA36MGN9_9DINO</name>
<dbReference type="EMBL" id="CAUJNA010000068">
    <property type="protein sequence ID" value="CAJ1371309.1"/>
    <property type="molecule type" value="Genomic_DNA"/>
</dbReference>
<evidence type="ECO:0000313" key="2">
    <source>
        <dbReference type="EMBL" id="CAJ1371309.1"/>
    </source>
</evidence>
<evidence type="ECO:0000313" key="3">
    <source>
        <dbReference type="Proteomes" id="UP001178507"/>
    </source>
</evidence>
<dbReference type="PROSITE" id="PS51257">
    <property type="entry name" value="PROKAR_LIPOPROTEIN"/>
    <property type="match status" value="1"/>
</dbReference>
<dbReference type="PANTHER" id="PTHR37096">
    <property type="entry name" value="YALI0E33429P"/>
    <property type="match status" value="1"/>
</dbReference>
<dbReference type="Gene3D" id="3.40.50.300">
    <property type="entry name" value="P-loop containing nucleotide triphosphate hydrolases"/>
    <property type="match status" value="1"/>
</dbReference>
<dbReference type="AlphaFoldDB" id="A0AA36MGN9"/>
<dbReference type="InterPro" id="IPR051667">
    <property type="entry name" value="Archaeal_ATPase_domain"/>
</dbReference>
<dbReference type="Proteomes" id="UP001178507">
    <property type="component" value="Unassembled WGS sequence"/>
</dbReference>
<protein>
    <recommendedName>
        <fullName evidence="4">AAA+ ATPase domain-containing protein</fullName>
    </recommendedName>
</protein>
<dbReference type="PANTHER" id="PTHR37096:SF1">
    <property type="entry name" value="AAA+ ATPASE DOMAIN-CONTAINING PROTEIN"/>
    <property type="match status" value="1"/>
</dbReference>
<comment type="caution">
    <text evidence="2">The sequence shown here is derived from an EMBL/GenBank/DDBJ whole genome shotgun (WGS) entry which is preliminary data.</text>
</comment>
<evidence type="ECO:0008006" key="4">
    <source>
        <dbReference type="Google" id="ProtNLM"/>
    </source>
</evidence>
<accession>A0AA36MGN9</accession>
<dbReference type="InterPro" id="IPR027417">
    <property type="entry name" value="P-loop_NTPase"/>
</dbReference>
<reference evidence="2" key="1">
    <citation type="submission" date="2023-08" db="EMBL/GenBank/DDBJ databases">
        <authorList>
            <person name="Chen Y."/>
            <person name="Shah S."/>
            <person name="Dougan E. K."/>
            <person name="Thang M."/>
            <person name="Chan C."/>
        </authorList>
    </citation>
    <scope>NUCLEOTIDE SEQUENCE</scope>
</reference>
<keyword evidence="1" id="KW-0732">Signal</keyword>
<feature type="signal peptide" evidence="1">
    <location>
        <begin position="1"/>
        <end position="23"/>
    </location>
</feature>
<dbReference type="SUPFAM" id="SSF52540">
    <property type="entry name" value="P-loop containing nucleoside triphosphate hydrolases"/>
    <property type="match status" value="1"/>
</dbReference>